<proteinExistence type="predicted"/>
<protein>
    <submittedName>
        <fullName evidence="2">Uncharacterized protein</fullName>
    </submittedName>
</protein>
<dbReference type="EMBL" id="FOGJ01000004">
    <property type="protein sequence ID" value="SER32725.1"/>
    <property type="molecule type" value="Genomic_DNA"/>
</dbReference>
<evidence type="ECO:0000313" key="3">
    <source>
        <dbReference type="Proteomes" id="UP000182584"/>
    </source>
</evidence>
<dbReference type="PROSITE" id="PS51257">
    <property type="entry name" value="PROKAR_LIPOPROTEIN"/>
    <property type="match status" value="1"/>
</dbReference>
<feature type="compositionally biased region" description="Basic and acidic residues" evidence="1">
    <location>
        <begin position="47"/>
        <end position="69"/>
    </location>
</feature>
<reference evidence="2 3" key="1">
    <citation type="submission" date="2016-10" db="EMBL/GenBank/DDBJ databases">
        <authorList>
            <person name="de Groot N.N."/>
        </authorList>
    </citation>
    <scope>NUCLEOTIDE SEQUENCE [LARGE SCALE GENOMIC DNA]</scope>
    <source>
        <strain evidence="2 3">AR40</strain>
    </source>
</reference>
<gene>
    <name evidence="2" type="ORF">SAMN04487884_104107</name>
</gene>
<sequence length="144" mass="16028">MKRLLCIVIVVVTVFLMLGCGKELGQERSGGGSGNGNSESIDSESETDSKNIPDIEKEAESDNEVSEEKEIEQSIRIKIDYKEIYINDTPIEYDGTDSLNDVLDEELEGVESIELLDKDNGDRAITKSVEAYLDEHNIEVLEVK</sequence>
<evidence type="ECO:0000256" key="1">
    <source>
        <dbReference type="SAM" id="MobiDB-lite"/>
    </source>
</evidence>
<dbReference type="AlphaFoldDB" id="A0A1H9NAN5"/>
<organism evidence="2 3">
    <name type="scientific">Butyrivibrio fibrisolvens</name>
    <dbReference type="NCBI Taxonomy" id="831"/>
    <lineage>
        <taxon>Bacteria</taxon>
        <taxon>Bacillati</taxon>
        <taxon>Bacillota</taxon>
        <taxon>Clostridia</taxon>
        <taxon>Lachnospirales</taxon>
        <taxon>Lachnospiraceae</taxon>
        <taxon>Butyrivibrio</taxon>
    </lineage>
</organism>
<dbReference type="Proteomes" id="UP000182584">
    <property type="component" value="Unassembled WGS sequence"/>
</dbReference>
<evidence type="ECO:0000313" key="2">
    <source>
        <dbReference type="EMBL" id="SER32725.1"/>
    </source>
</evidence>
<name>A0A1H9NAN5_BUTFI</name>
<feature type="region of interest" description="Disordered" evidence="1">
    <location>
        <begin position="25"/>
        <end position="69"/>
    </location>
</feature>
<dbReference type="RefSeq" id="WP_027205801.1">
    <property type="nucleotide sequence ID" value="NZ_FOGJ01000004.1"/>
</dbReference>
<accession>A0A1H9NAN5</accession>